<evidence type="ECO:0000313" key="2">
    <source>
        <dbReference type="EMBL" id="SDG20098.1"/>
    </source>
</evidence>
<sequence>MNQKQYPQRWTGRWADQQTFDSVYSTIPAAYQCYRDIIKDQKYEDPRSLIRSGFKVYGQVDEDGIIQEIFRRIGIRNHTFIEIGCGYGLENNTRYLLKQGWSGIWIDGNQENINYINGNFLNSIGTRLEAKCCYINKDNVNSVIWPSSVIDDREIDFLSVDIDGNDYHVLSVIDQVNPRVIVVEYNAKFPPPFDWVMPYNSDHIFQGDDHFSASLTAYTRLMKSKKYSLVGCGVGGSNAYFVRDDFVDEETFLAPFTDKFHYEPARYFLIFGFINELPGWNMAGWRAGPERPEPVATD</sequence>
<evidence type="ECO:0000259" key="1">
    <source>
        <dbReference type="Pfam" id="PF05050"/>
    </source>
</evidence>
<dbReference type="Pfam" id="PF05050">
    <property type="entry name" value="Methyltransf_21"/>
    <property type="match status" value="1"/>
</dbReference>
<reference evidence="2 3" key="1">
    <citation type="submission" date="2016-10" db="EMBL/GenBank/DDBJ databases">
        <authorList>
            <person name="Varghese N."/>
            <person name="Submissions S."/>
        </authorList>
    </citation>
    <scope>NUCLEOTIDE SEQUENCE [LARGE SCALE GENOMIC DNA]</scope>
    <source>
        <strain evidence="2 3">DSM 18839</strain>
    </source>
</reference>
<keyword evidence="2" id="KW-0489">Methyltransferase</keyword>
<comment type="caution">
    <text evidence="2">The sequence shown here is derived from an EMBL/GenBank/DDBJ whole genome shotgun (WGS) entry which is preliminary data.</text>
</comment>
<keyword evidence="3" id="KW-1185">Reference proteome</keyword>
<dbReference type="InterPro" id="IPR029063">
    <property type="entry name" value="SAM-dependent_MTases_sf"/>
</dbReference>
<evidence type="ECO:0000313" key="3">
    <source>
        <dbReference type="Proteomes" id="UP000198615"/>
    </source>
</evidence>
<dbReference type="RefSeq" id="WP_139189388.1">
    <property type="nucleotide sequence ID" value="NZ_FNBW01000012.1"/>
</dbReference>
<gene>
    <name evidence="2" type="ORF">SAMN05660686_03649</name>
</gene>
<dbReference type="SUPFAM" id="SSF53335">
    <property type="entry name" value="S-adenosyl-L-methionine-dependent methyltransferases"/>
    <property type="match status" value="1"/>
</dbReference>
<dbReference type="EMBL" id="FNBW01000012">
    <property type="protein sequence ID" value="SDG20098.1"/>
    <property type="molecule type" value="Genomic_DNA"/>
</dbReference>
<keyword evidence="2" id="KW-0808">Transferase</keyword>
<dbReference type="GO" id="GO:0008168">
    <property type="term" value="F:methyltransferase activity"/>
    <property type="evidence" value="ECO:0007669"/>
    <property type="project" value="UniProtKB-KW"/>
</dbReference>
<dbReference type="Proteomes" id="UP000198615">
    <property type="component" value="Unassembled WGS sequence"/>
</dbReference>
<accession>A0A8G2BKT2</accession>
<organism evidence="2 3">
    <name type="scientific">Thalassobaculum litoreum DSM 18839</name>
    <dbReference type="NCBI Taxonomy" id="1123362"/>
    <lineage>
        <taxon>Bacteria</taxon>
        <taxon>Pseudomonadati</taxon>
        <taxon>Pseudomonadota</taxon>
        <taxon>Alphaproteobacteria</taxon>
        <taxon>Rhodospirillales</taxon>
        <taxon>Thalassobaculaceae</taxon>
        <taxon>Thalassobaculum</taxon>
    </lineage>
</organism>
<dbReference type="InterPro" id="IPR006342">
    <property type="entry name" value="FkbM_mtfrase"/>
</dbReference>
<name>A0A8G2BKT2_9PROT</name>
<protein>
    <submittedName>
        <fullName evidence="2">Methyltransferase FkbM domain-containing protein</fullName>
    </submittedName>
</protein>
<dbReference type="GO" id="GO:0032259">
    <property type="term" value="P:methylation"/>
    <property type="evidence" value="ECO:0007669"/>
    <property type="project" value="UniProtKB-KW"/>
</dbReference>
<feature type="domain" description="Methyltransferase FkbM" evidence="1">
    <location>
        <begin position="151"/>
        <end position="195"/>
    </location>
</feature>
<dbReference type="OrthoDB" id="9810122at2"/>
<dbReference type="AlphaFoldDB" id="A0A8G2BKT2"/>
<proteinExistence type="predicted"/>